<evidence type="ECO:0000313" key="2">
    <source>
        <dbReference type="EMBL" id="GEN07482.1"/>
    </source>
</evidence>
<evidence type="ECO:0000313" key="3">
    <source>
        <dbReference type="Proteomes" id="UP000321514"/>
    </source>
</evidence>
<name>A0A511T1F6_MYXFU</name>
<feature type="region of interest" description="Disordered" evidence="1">
    <location>
        <begin position="1"/>
        <end position="66"/>
    </location>
</feature>
<gene>
    <name evidence="2" type="ORF">MFU01_25190</name>
</gene>
<protein>
    <submittedName>
        <fullName evidence="2">Uncharacterized protein</fullName>
    </submittedName>
</protein>
<comment type="caution">
    <text evidence="2">The sequence shown here is derived from an EMBL/GenBank/DDBJ whole genome shotgun (WGS) entry which is preliminary data.</text>
</comment>
<accession>A0A511T1F6</accession>
<evidence type="ECO:0000256" key="1">
    <source>
        <dbReference type="SAM" id="MobiDB-lite"/>
    </source>
</evidence>
<organism evidence="2 3">
    <name type="scientific">Myxococcus fulvus</name>
    <dbReference type="NCBI Taxonomy" id="33"/>
    <lineage>
        <taxon>Bacteria</taxon>
        <taxon>Pseudomonadati</taxon>
        <taxon>Myxococcota</taxon>
        <taxon>Myxococcia</taxon>
        <taxon>Myxococcales</taxon>
        <taxon>Cystobacterineae</taxon>
        <taxon>Myxococcaceae</taxon>
        <taxon>Myxococcus</taxon>
    </lineage>
</organism>
<dbReference type="AlphaFoldDB" id="A0A511T1F6"/>
<sequence>MQESWTDAERAAGQPRIDWTLAPSTRGGGACSREPQAINPNKATTPHHPLHLDLEGASSSHTGSAR</sequence>
<feature type="compositionally biased region" description="Polar residues" evidence="1">
    <location>
        <begin position="57"/>
        <end position="66"/>
    </location>
</feature>
<proteinExistence type="predicted"/>
<reference evidence="2 3" key="1">
    <citation type="submission" date="2019-07" db="EMBL/GenBank/DDBJ databases">
        <title>Whole genome shotgun sequence of Myxococcus fulvus NBRC 100333.</title>
        <authorList>
            <person name="Hosoyama A."/>
            <person name="Uohara A."/>
            <person name="Ohji S."/>
            <person name="Ichikawa N."/>
        </authorList>
    </citation>
    <scope>NUCLEOTIDE SEQUENCE [LARGE SCALE GENOMIC DNA]</scope>
    <source>
        <strain evidence="2 3">NBRC 100333</strain>
    </source>
</reference>
<dbReference type="EMBL" id="BJXR01000025">
    <property type="protein sequence ID" value="GEN07482.1"/>
    <property type="molecule type" value="Genomic_DNA"/>
</dbReference>
<dbReference type="Proteomes" id="UP000321514">
    <property type="component" value="Unassembled WGS sequence"/>
</dbReference>